<dbReference type="Proteomes" id="UP001557465">
    <property type="component" value="Unassembled WGS sequence"/>
</dbReference>
<accession>A0ABV3TPS1</accession>
<feature type="compositionally biased region" description="Polar residues" evidence="1">
    <location>
        <begin position="1"/>
        <end position="12"/>
    </location>
</feature>
<proteinExistence type="predicted"/>
<comment type="caution">
    <text evidence="2">The sequence shown here is derived from an EMBL/GenBank/DDBJ whole genome shotgun (WGS) entry which is preliminary data.</text>
</comment>
<keyword evidence="3" id="KW-1185">Reference proteome</keyword>
<organism evidence="2 3">
    <name type="scientific">Thioclava arctica</name>
    <dbReference type="NCBI Taxonomy" id="3238301"/>
    <lineage>
        <taxon>Bacteria</taxon>
        <taxon>Pseudomonadati</taxon>
        <taxon>Pseudomonadota</taxon>
        <taxon>Alphaproteobacteria</taxon>
        <taxon>Rhodobacterales</taxon>
        <taxon>Paracoccaceae</taxon>
        <taxon>Thioclava</taxon>
    </lineage>
</organism>
<feature type="compositionally biased region" description="Basic and acidic residues" evidence="1">
    <location>
        <begin position="37"/>
        <end position="60"/>
    </location>
</feature>
<dbReference type="EMBL" id="JBFRYC010000017">
    <property type="protein sequence ID" value="MEX1663506.1"/>
    <property type="molecule type" value="Genomic_DNA"/>
</dbReference>
<evidence type="ECO:0000313" key="3">
    <source>
        <dbReference type="Proteomes" id="UP001557465"/>
    </source>
</evidence>
<feature type="region of interest" description="Disordered" evidence="1">
    <location>
        <begin position="1"/>
        <end position="60"/>
    </location>
</feature>
<name>A0ABV3TPS1_9RHOB</name>
<sequence>MSNITNLNQFRKQQLRAKKRAQGTENAVKHGRSKGQKTLEEREMGKAARDLDGHAREGDE</sequence>
<evidence type="ECO:0000256" key="1">
    <source>
        <dbReference type="SAM" id="MobiDB-lite"/>
    </source>
</evidence>
<gene>
    <name evidence="2" type="ORF">AB4874_18090</name>
</gene>
<protein>
    <submittedName>
        <fullName evidence="2">DUF4169 family protein</fullName>
    </submittedName>
</protein>
<reference evidence="2 3" key="1">
    <citation type="journal article" date="2011" name="Int. J. Syst. Evol. Microbiol.">
        <title>Zhongshania antarctica gen. nov., sp. nov. and Zhongshania guokunii sp. nov., gammaproteobacteria respectively isolated from coastal attached (fast) ice and surface seawater of the Antarctic.</title>
        <authorList>
            <person name="Li H.J."/>
            <person name="Zhang X.Y."/>
            <person name="Chen C.X."/>
            <person name="Zhang Y.J."/>
            <person name="Gao Z.M."/>
            <person name="Yu Y."/>
            <person name="Chen X.L."/>
            <person name="Chen B."/>
            <person name="Zhang Y.Z."/>
        </authorList>
    </citation>
    <scope>NUCLEOTIDE SEQUENCE [LARGE SCALE GENOMIC DNA]</scope>
    <source>
        <strain evidence="2 3">15-R06ZXC-3</strain>
    </source>
</reference>
<dbReference type="Pfam" id="PF13770">
    <property type="entry name" value="DUF4169"/>
    <property type="match status" value="1"/>
</dbReference>
<dbReference type="InterPro" id="IPR025227">
    <property type="entry name" value="DUF4169"/>
</dbReference>
<dbReference type="RefSeq" id="WP_295536257.1">
    <property type="nucleotide sequence ID" value="NZ_JBFRYC010000017.1"/>
</dbReference>
<evidence type="ECO:0000313" key="2">
    <source>
        <dbReference type="EMBL" id="MEX1663506.1"/>
    </source>
</evidence>